<dbReference type="Proteomes" id="UP000243589">
    <property type="component" value="Unassembled WGS sequence"/>
</dbReference>
<evidence type="ECO:0008006" key="5">
    <source>
        <dbReference type="Google" id="ProtNLM"/>
    </source>
</evidence>
<name>A0A150H8W2_9MICO</name>
<dbReference type="PROSITE" id="PS51257">
    <property type="entry name" value="PROKAR_LIPOPROTEIN"/>
    <property type="match status" value="1"/>
</dbReference>
<sequence length="221" mass="22428">MKRLTAGLAVTALALTGCGQAGNEQSGPAAEQTTASNSQQGADEAVHSTGDLRRAMEAAGMEPSEVSPENADPGQLLESASVEPEQCRVLLDATQGADLGTDAGLSAKTDSASYFAAANAEGTKLTSVVENARKAGQDCSTMKVTIADETVETSVTVEDVEVDGADDAVSTSADVDFHGQKLSITTITAAKDNTVVAAVINHSGKPETAAKTISSIVSKLD</sequence>
<comment type="caution">
    <text evidence="3">The sequence shown here is derived from an EMBL/GenBank/DDBJ whole genome shotgun (WGS) entry which is preliminary data.</text>
</comment>
<dbReference type="RefSeq" id="WP_062022107.1">
    <property type="nucleotide sequence ID" value="NZ_LQQC01000010.1"/>
</dbReference>
<evidence type="ECO:0000313" key="4">
    <source>
        <dbReference type="Proteomes" id="UP000243589"/>
    </source>
</evidence>
<feature type="compositionally biased region" description="Polar residues" evidence="1">
    <location>
        <begin position="22"/>
        <end position="41"/>
    </location>
</feature>
<protein>
    <recommendedName>
        <fullName evidence="5">PknH-like extracellular domain-containing protein</fullName>
    </recommendedName>
</protein>
<keyword evidence="4" id="KW-1185">Reference proteome</keyword>
<accession>A0A150H8W2</accession>
<evidence type="ECO:0000256" key="1">
    <source>
        <dbReference type="SAM" id="MobiDB-lite"/>
    </source>
</evidence>
<evidence type="ECO:0000256" key="2">
    <source>
        <dbReference type="SAM" id="SignalP"/>
    </source>
</evidence>
<feature type="signal peptide" evidence="2">
    <location>
        <begin position="1"/>
        <end position="21"/>
    </location>
</feature>
<organism evidence="3 4">
    <name type="scientific">Brevibacterium ravenspurgense</name>
    <dbReference type="NCBI Taxonomy" id="479117"/>
    <lineage>
        <taxon>Bacteria</taxon>
        <taxon>Bacillati</taxon>
        <taxon>Actinomycetota</taxon>
        <taxon>Actinomycetes</taxon>
        <taxon>Micrococcales</taxon>
        <taxon>Brevibacteriaceae</taxon>
        <taxon>Brevibacterium</taxon>
    </lineage>
</organism>
<proteinExistence type="predicted"/>
<dbReference type="PATRIC" id="fig|479117.4.peg.1583"/>
<gene>
    <name evidence="3" type="ORF">Bravens_01596</name>
</gene>
<reference evidence="3 4" key="1">
    <citation type="submission" date="2016-01" db="EMBL/GenBank/DDBJ databases">
        <title>Use of Whole Genome Sequencing to ascertain that Brevibacterium massiliense (Roux, Raoult 2009) is a later heterotypic synonym of Brevibacterium ravenspurgense (Mages 2008).</title>
        <authorList>
            <person name="Bernier A.-M."/>
            <person name="Burdz T."/>
            <person name="Huynh C."/>
            <person name="Pachecho A.L."/>
            <person name="Wiebe D."/>
            <person name="Bonner C."/>
            <person name="Bernard K."/>
        </authorList>
    </citation>
    <scope>NUCLEOTIDE SEQUENCE [LARGE SCALE GENOMIC DNA]</scope>
    <source>
        <strain evidence="3 4">CCUG56047</strain>
    </source>
</reference>
<dbReference type="AlphaFoldDB" id="A0A150H8W2"/>
<evidence type="ECO:0000313" key="3">
    <source>
        <dbReference type="EMBL" id="KXZ58547.1"/>
    </source>
</evidence>
<feature type="compositionally biased region" description="Basic and acidic residues" evidence="1">
    <location>
        <begin position="44"/>
        <end position="56"/>
    </location>
</feature>
<keyword evidence="2" id="KW-0732">Signal</keyword>
<feature type="region of interest" description="Disordered" evidence="1">
    <location>
        <begin position="19"/>
        <end position="75"/>
    </location>
</feature>
<dbReference type="EMBL" id="LQQC01000010">
    <property type="protein sequence ID" value="KXZ58547.1"/>
    <property type="molecule type" value="Genomic_DNA"/>
</dbReference>
<feature type="chain" id="PRO_5038631120" description="PknH-like extracellular domain-containing protein" evidence="2">
    <location>
        <begin position="22"/>
        <end position="221"/>
    </location>
</feature>